<evidence type="ECO:0000313" key="6">
    <source>
        <dbReference type="Proteomes" id="UP000291343"/>
    </source>
</evidence>
<feature type="chain" id="PRO_5019764085" description="Bee-milk protein" evidence="4">
    <location>
        <begin position="27"/>
        <end position="385"/>
    </location>
</feature>
<comment type="similarity">
    <text evidence="2">Belongs to the major royal jelly protein family.</text>
</comment>
<keyword evidence="3" id="KW-0964">Secreted</keyword>
<dbReference type="Gene3D" id="2.120.10.30">
    <property type="entry name" value="TolB, C-terminal domain"/>
    <property type="match status" value="1"/>
</dbReference>
<dbReference type="GO" id="GO:0005576">
    <property type="term" value="C:extracellular region"/>
    <property type="evidence" value="ECO:0007669"/>
    <property type="project" value="UniProtKB-SubCell"/>
</dbReference>
<evidence type="ECO:0000256" key="1">
    <source>
        <dbReference type="ARBA" id="ARBA00004613"/>
    </source>
</evidence>
<comment type="subcellular location">
    <subcellularLocation>
        <location evidence="1">Secreted</location>
    </subcellularLocation>
</comment>
<reference evidence="5 6" key="1">
    <citation type="journal article" date="2017" name="Gigascience">
        <title>Genome sequence of the small brown planthopper, Laodelphax striatellus.</title>
        <authorList>
            <person name="Zhu J."/>
            <person name="Jiang F."/>
            <person name="Wang X."/>
            <person name="Yang P."/>
            <person name="Bao Y."/>
            <person name="Zhao W."/>
            <person name="Wang W."/>
            <person name="Lu H."/>
            <person name="Wang Q."/>
            <person name="Cui N."/>
            <person name="Li J."/>
            <person name="Chen X."/>
            <person name="Luo L."/>
            <person name="Yu J."/>
            <person name="Kang L."/>
            <person name="Cui F."/>
        </authorList>
    </citation>
    <scope>NUCLEOTIDE SEQUENCE [LARGE SCALE GENOMIC DNA]</scope>
    <source>
        <strain evidence="5">Lst14</strain>
    </source>
</reference>
<keyword evidence="6" id="KW-1185">Reference proteome</keyword>
<gene>
    <name evidence="5" type="ORF">LSTR_LSTR015742</name>
</gene>
<evidence type="ECO:0008006" key="7">
    <source>
        <dbReference type="Google" id="ProtNLM"/>
    </source>
</evidence>
<dbReference type="PANTHER" id="PTHR10009">
    <property type="entry name" value="PROTEIN YELLOW-RELATED"/>
    <property type="match status" value="1"/>
</dbReference>
<dbReference type="InterPro" id="IPR017996">
    <property type="entry name" value="MRJP/yellow-related"/>
</dbReference>
<sequence length="385" mass="42903">MSTFDCHWTIGAFLLCTFTGALLVDAQQCMPAMQDLTLMMSWKNIQWSEEQTENHTTNAYGEAYNESAIIPTRMQIWRTQVFLTFPRYRPGIPFSLGYVLLNSTNRFDTEIYPFPSWLEHSSKDSYASIVNAVDIYLDHNNLMLWVLDTGEINSLVKPSRIAPPRIFGIHITDRKVIKVIDLSDMVCAGKSRLQFVVADASGAGSDTNLFVSDAGTRSLIVYKGPMTSDSHGFRVQLPPLLCLKSTGCQQDVLHLMISGGGGGGDCSRPRARLYFSYLSGEYLFSALDKDLSEGKTLASVSQVGVKPSRLVFAGVDGDLGTNLFFRRDQDSNTIYSWNVSTAFQSDNLVIRDCPPSCRQATSVTAGYKDLIWALESNIWVRQGHY</sequence>
<dbReference type="Pfam" id="PF03022">
    <property type="entry name" value="MRJP"/>
    <property type="match status" value="1"/>
</dbReference>
<evidence type="ECO:0000256" key="4">
    <source>
        <dbReference type="SAM" id="SignalP"/>
    </source>
</evidence>
<comment type="caution">
    <text evidence="5">The sequence shown here is derived from an EMBL/GenBank/DDBJ whole genome shotgun (WGS) entry which is preliminary data.</text>
</comment>
<evidence type="ECO:0000313" key="5">
    <source>
        <dbReference type="EMBL" id="RZF34582.1"/>
    </source>
</evidence>
<organism evidence="5 6">
    <name type="scientific">Laodelphax striatellus</name>
    <name type="common">Small brown planthopper</name>
    <name type="synonym">Delphax striatella</name>
    <dbReference type="NCBI Taxonomy" id="195883"/>
    <lineage>
        <taxon>Eukaryota</taxon>
        <taxon>Metazoa</taxon>
        <taxon>Ecdysozoa</taxon>
        <taxon>Arthropoda</taxon>
        <taxon>Hexapoda</taxon>
        <taxon>Insecta</taxon>
        <taxon>Pterygota</taxon>
        <taxon>Neoptera</taxon>
        <taxon>Paraneoptera</taxon>
        <taxon>Hemiptera</taxon>
        <taxon>Auchenorrhyncha</taxon>
        <taxon>Fulgoroidea</taxon>
        <taxon>Delphacidae</taxon>
        <taxon>Criomorphinae</taxon>
        <taxon>Laodelphax</taxon>
    </lineage>
</organism>
<dbReference type="InterPro" id="IPR011042">
    <property type="entry name" value="6-blade_b-propeller_TolB-like"/>
</dbReference>
<evidence type="ECO:0000256" key="3">
    <source>
        <dbReference type="ARBA" id="ARBA00022525"/>
    </source>
</evidence>
<dbReference type="SMR" id="A0A482WMY5"/>
<dbReference type="InParanoid" id="A0A482WMY5"/>
<dbReference type="STRING" id="195883.A0A482WMY5"/>
<evidence type="ECO:0000256" key="2">
    <source>
        <dbReference type="ARBA" id="ARBA00009127"/>
    </source>
</evidence>
<protein>
    <recommendedName>
        <fullName evidence="7">Bee-milk protein</fullName>
    </recommendedName>
</protein>
<dbReference type="OrthoDB" id="6583604at2759"/>
<dbReference type="Proteomes" id="UP000291343">
    <property type="component" value="Unassembled WGS sequence"/>
</dbReference>
<name>A0A482WMY5_LAOST</name>
<dbReference type="EMBL" id="QKKF02031049">
    <property type="protein sequence ID" value="RZF34582.1"/>
    <property type="molecule type" value="Genomic_DNA"/>
</dbReference>
<dbReference type="AlphaFoldDB" id="A0A482WMY5"/>
<dbReference type="PANTHER" id="PTHR10009:SF18">
    <property type="entry name" value="PROTEIN YELLOW-LIKE PROTEIN"/>
    <property type="match status" value="1"/>
</dbReference>
<proteinExistence type="inferred from homology"/>
<keyword evidence="4" id="KW-0732">Signal</keyword>
<feature type="signal peptide" evidence="4">
    <location>
        <begin position="1"/>
        <end position="26"/>
    </location>
</feature>
<accession>A0A482WMY5</accession>